<dbReference type="InterPro" id="IPR039424">
    <property type="entry name" value="SBP_5"/>
</dbReference>
<dbReference type="SUPFAM" id="SSF53850">
    <property type="entry name" value="Periplasmic binding protein-like II"/>
    <property type="match status" value="1"/>
</dbReference>
<dbReference type="GO" id="GO:1904680">
    <property type="term" value="F:peptide transmembrane transporter activity"/>
    <property type="evidence" value="ECO:0007669"/>
    <property type="project" value="TreeGrafter"/>
</dbReference>
<dbReference type="GO" id="GO:0007165">
    <property type="term" value="P:signal transduction"/>
    <property type="evidence" value="ECO:0007669"/>
    <property type="project" value="UniProtKB-KW"/>
</dbReference>
<dbReference type="Gene3D" id="3.40.190.10">
    <property type="entry name" value="Periplasmic binding protein-like II"/>
    <property type="match status" value="1"/>
</dbReference>
<evidence type="ECO:0000256" key="1">
    <source>
        <dbReference type="ARBA" id="ARBA00005695"/>
    </source>
</evidence>
<evidence type="ECO:0000313" key="6">
    <source>
        <dbReference type="EMBL" id="OGF13631.1"/>
    </source>
</evidence>
<dbReference type="AlphaFoldDB" id="A0A1F5RHY0"/>
<organism evidence="6 7">
    <name type="scientific">Candidatus Edwardsbacteria bacterium GWF2_54_11</name>
    <dbReference type="NCBI Taxonomy" id="1817851"/>
    <lineage>
        <taxon>Bacteria</taxon>
        <taxon>Candidatus Edwardsiibacteriota</taxon>
    </lineage>
</organism>
<gene>
    <name evidence="6" type="ORF">A2024_10855</name>
</gene>
<comment type="similarity">
    <text evidence="1">Belongs to the bacterial solute-binding protein 5 family.</text>
</comment>
<comment type="caution">
    <text evidence="6">The sequence shown here is derived from an EMBL/GenBank/DDBJ whole genome shotgun (WGS) entry which is preliminary data.</text>
</comment>
<dbReference type="GO" id="GO:0016020">
    <property type="term" value="C:membrane"/>
    <property type="evidence" value="ECO:0007669"/>
    <property type="project" value="InterPro"/>
</dbReference>
<reference evidence="6 7" key="1">
    <citation type="journal article" date="2016" name="Nat. Commun.">
        <title>Thousands of microbial genomes shed light on interconnected biogeochemical processes in an aquifer system.</title>
        <authorList>
            <person name="Anantharaman K."/>
            <person name="Brown C.T."/>
            <person name="Hug L.A."/>
            <person name="Sharon I."/>
            <person name="Castelle C.J."/>
            <person name="Probst A.J."/>
            <person name="Thomas B.C."/>
            <person name="Singh A."/>
            <person name="Wilkins M.J."/>
            <person name="Karaoz U."/>
            <person name="Brodie E.L."/>
            <person name="Williams K.H."/>
            <person name="Hubbard S.S."/>
            <person name="Banfield J.F."/>
        </authorList>
    </citation>
    <scope>NUCLEOTIDE SEQUENCE [LARGE SCALE GENOMIC DNA]</scope>
</reference>
<evidence type="ECO:0000256" key="4">
    <source>
        <dbReference type="PROSITE-ProRule" id="PRU00284"/>
    </source>
</evidence>
<proteinExistence type="inferred from homology"/>
<dbReference type="InterPro" id="IPR000914">
    <property type="entry name" value="SBP_5_dom"/>
</dbReference>
<keyword evidence="3" id="KW-0732">Signal</keyword>
<dbReference type="InterPro" id="IPR004089">
    <property type="entry name" value="MCPsignal_dom"/>
</dbReference>
<dbReference type="Pfam" id="PF00496">
    <property type="entry name" value="SBP_bac_5"/>
    <property type="match status" value="1"/>
</dbReference>
<dbReference type="Gene3D" id="3.10.105.10">
    <property type="entry name" value="Dipeptide-binding Protein, Domain 3"/>
    <property type="match status" value="1"/>
</dbReference>
<evidence type="ECO:0000256" key="2">
    <source>
        <dbReference type="ARBA" id="ARBA00022448"/>
    </source>
</evidence>
<dbReference type="Gene3D" id="3.90.76.10">
    <property type="entry name" value="Dipeptide-binding Protein, Domain 1"/>
    <property type="match status" value="1"/>
</dbReference>
<keyword evidence="4" id="KW-0807">Transducer</keyword>
<evidence type="ECO:0000259" key="5">
    <source>
        <dbReference type="PROSITE" id="PS50111"/>
    </source>
</evidence>
<evidence type="ECO:0000256" key="3">
    <source>
        <dbReference type="ARBA" id="ARBA00022729"/>
    </source>
</evidence>
<dbReference type="PANTHER" id="PTHR30290">
    <property type="entry name" value="PERIPLASMIC BINDING COMPONENT OF ABC TRANSPORTER"/>
    <property type="match status" value="1"/>
</dbReference>
<dbReference type="Gene3D" id="1.10.287.950">
    <property type="entry name" value="Methyl-accepting chemotaxis protein"/>
    <property type="match status" value="2"/>
</dbReference>
<feature type="domain" description="Methyl-accepting transducer" evidence="5">
    <location>
        <begin position="38"/>
        <end position="274"/>
    </location>
</feature>
<protein>
    <recommendedName>
        <fullName evidence="5">Methyl-accepting transducer domain-containing protein</fullName>
    </recommendedName>
</protein>
<evidence type="ECO:0000313" key="7">
    <source>
        <dbReference type="Proteomes" id="UP000177230"/>
    </source>
</evidence>
<dbReference type="SUPFAM" id="SSF58104">
    <property type="entry name" value="Methyl-accepting chemotaxis protein (MCP) signaling domain"/>
    <property type="match status" value="2"/>
</dbReference>
<dbReference type="InterPro" id="IPR023765">
    <property type="entry name" value="SBP_5_CS"/>
</dbReference>
<sequence length="1118" mass="124503">MNIFQRDKNQKTAAVMEKPGHTYENRLSENDLNNYLTKIGQFTDLLPAIMEGIKQLSAADNVHLTVIQEFQDKLTEIFRGQEEIAGYSAMVLDTSLDYNQVILETEAVLKSLITSFDQSLELNRQLTIGLESLSEISKQLQDLVAVMTEMSLAISQVSRNAEIKAFHAGTVGRGFGVIAENMNLLSQELRKTAGKAPELDSSLKEKITRAVQGLSRAKDLAASLKESSTAMEAELSDIYQANQLIVQGFQEMRRHSDSQQEIKDRLLSGIADISQITANLGISQEVVASVLTTEMASVGQIEFVREQLETARAVWQKRPAPSILREIAIKLKHLQSALGSSVSHWHGLQESVIGLKSTALQEEKISTQVWAEMERLFGDIDGLGNGVQQVVLMLESVTSRADGLQKNLKISTENLGLLRSLLDEFRATSAGISRDLAELQETGQGIRSFAEQVKLLAFYSAVEVADMGQWTKELEPIVSQTRGLALQAESDSAKMTPMLAELQKQFLNTVLLLDRNIEMVGLNLTDISQADISLNKVLEETGRLSAIGSSAKIGIDAQAADRNGLVEVYSHYANSFRAVSSNLEMVQRLFKQAHESLLGFGQIAGQLFGQIDERIIKEDFGGVLKLTLPSEPLTLDPAMRTDATSNEVVAQIYEGLVQFDAGVNVLPAIATHWSISGDGQEWTFNIKKGVKFHNGRELTSDDVRYTLERLLSPGLNSPNAYFVDMIEGAADFRASRTNSVKGIRIIDSHTLIIRLESAYMPFLANLASSVTAIVPKEEVLKAGDNLSSNPIGTGPFKFKEWIPGSKIELERFNDYYEQKVSLRGIIYHINISDDQRSEKLERREIDQLEVRGKEREAICSLGSCLVEKLPALNIQYVCINVSMATPFVDKRVRQALNYAINKNNLIDASSLRAEATVARGVFPPGLAAHNPDLKGYDYSPEKTKALLAQAGYAGGLPGEYLMDIRDNREQMERAEIMINDCRKAGIMLRANPLPWKELLERSYEGQAVLSVRGWSSDNGDPDNFLYPLFHSKNWGRPGNTSFYRSLKVDEMLIRALAMRNPVERLNFYREIERLVVEDAPWVFLYHSMKYTATNPYVHGCRIRPMGAARLKDCWMETE</sequence>
<name>A0A1F5RHY0_9BACT</name>
<dbReference type="PANTHER" id="PTHR30290:SF9">
    <property type="entry name" value="OLIGOPEPTIDE-BINDING PROTEIN APPA"/>
    <property type="match status" value="1"/>
</dbReference>
<keyword evidence="2" id="KW-0813">Transport</keyword>
<dbReference type="PROSITE" id="PS50111">
    <property type="entry name" value="CHEMOTAXIS_TRANSDUC_2"/>
    <property type="match status" value="2"/>
</dbReference>
<accession>A0A1F5RHY0</accession>
<dbReference type="GO" id="GO:0015833">
    <property type="term" value="P:peptide transport"/>
    <property type="evidence" value="ECO:0007669"/>
    <property type="project" value="TreeGrafter"/>
</dbReference>
<dbReference type="Proteomes" id="UP000177230">
    <property type="component" value="Unassembled WGS sequence"/>
</dbReference>
<dbReference type="EMBL" id="MFFM01000014">
    <property type="protein sequence ID" value="OGF13631.1"/>
    <property type="molecule type" value="Genomic_DNA"/>
</dbReference>
<dbReference type="PROSITE" id="PS01040">
    <property type="entry name" value="SBP_BACTERIAL_5"/>
    <property type="match status" value="1"/>
</dbReference>
<feature type="domain" description="Methyl-accepting transducer" evidence="5">
    <location>
        <begin position="348"/>
        <end position="587"/>
    </location>
</feature>